<dbReference type="EMBL" id="BPQB01000014">
    <property type="protein sequence ID" value="GJE89912.1"/>
    <property type="molecule type" value="Genomic_DNA"/>
</dbReference>
<comment type="caution">
    <text evidence="6">The sequence shown here is derived from an EMBL/GenBank/DDBJ whole genome shotgun (WGS) entry which is preliminary data.</text>
</comment>
<dbReference type="AlphaFoldDB" id="A0A9P3G8A8"/>
<feature type="domain" description="MYND-type" evidence="5">
    <location>
        <begin position="156"/>
        <end position="193"/>
    </location>
</feature>
<keyword evidence="1" id="KW-0479">Metal-binding</keyword>
<evidence type="ECO:0000313" key="7">
    <source>
        <dbReference type="Proteomes" id="UP000703269"/>
    </source>
</evidence>
<dbReference type="SUPFAM" id="SSF144232">
    <property type="entry name" value="HIT/MYND zinc finger-like"/>
    <property type="match status" value="1"/>
</dbReference>
<sequence length="217" mass="24167">MPPAALPPTLGAGSDLQDRISFPTFADCPQLGDAADARYFHRAGAYRRHWCFLGEVTRVSTFSRLVLDVVDTAAREGTRVACYDDDGGRSFLTGARPPRVGDTVAVLYAQTKAFLDGTIGIRVEDNRCIRFLPHRLLDLLAANDALWGPRPAICCVPDCGESEDLRRCSKCQLVRYCGAEHQSTDWAAHKGICRALPTLKIFTDRDWTTYNRRITFQ</sequence>
<organism evidence="6 7">
    <name type="scientific">Phanerochaete sordida</name>
    <dbReference type="NCBI Taxonomy" id="48140"/>
    <lineage>
        <taxon>Eukaryota</taxon>
        <taxon>Fungi</taxon>
        <taxon>Dikarya</taxon>
        <taxon>Basidiomycota</taxon>
        <taxon>Agaricomycotina</taxon>
        <taxon>Agaricomycetes</taxon>
        <taxon>Polyporales</taxon>
        <taxon>Phanerochaetaceae</taxon>
        <taxon>Phanerochaete</taxon>
    </lineage>
</organism>
<dbReference type="GO" id="GO:0008270">
    <property type="term" value="F:zinc ion binding"/>
    <property type="evidence" value="ECO:0007669"/>
    <property type="project" value="UniProtKB-KW"/>
</dbReference>
<evidence type="ECO:0000259" key="5">
    <source>
        <dbReference type="PROSITE" id="PS50865"/>
    </source>
</evidence>
<evidence type="ECO:0000256" key="2">
    <source>
        <dbReference type="ARBA" id="ARBA00022771"/>
    </source>
</evidence>
<keyword evidence="3" id="KW-0862">Zinc</keyword>
<protein>
    <submittedName>
        <fullName evidence="6">Zinc finger MYND domain-containing protein</fullName>
    </submittedName>
</protein>
<name>A0A9P3G8A8_9APHY</name>
<dbReference type="Pfam" id="PF01753">
    <property type="entry name" value="zf-MYND"/>
    <property type="match status" value="1"/>
</dbReference>
<gene>
    <name evidence="6" type="ORF">PsYK624_060240</name>
</gene>
<evidence type="ECO:0000256" key="4">
    <source>
        <dbReference type="PROSITE-ProRule" id="PRU00134"/>
    </source>
</evidence>
<dbReference type="Gene3D" id="6.10.140.2220">
    <property type="match status" value="1"/>
</dbReference>
<evidence type="ECO:0000313" key="6">
    <source>
        <dbReference type="EMBL" id="GJE89912.1"/>
    </source>
</evidence>
<dbReference type="Proteomes" id="UP000703269">
    <property type="component" value="Unassembled WGS sequence"/>
</dbReference>
<dbReference type="InterPro" id="IPR002893">
    <property type="entry name" value="Znf_MYND"/>
</dbReference>
<evidence type="ECO:0000256" key="3">
    <source>
        <dbReference type="ARBA" id="ARBA00022833"/>
    </source>
</evidence>
<dbReference type="OrthoDB" id="265717at2759"/>
<proteinExistence type="predicted"/>
<reference evidence="6 7" key="1">
    <citation type="submission" date="2021-08" db="EMBL/GenBank/DDBJ databases">
        <title>Draft Genome Sequence of Phanerochaete sordida strain YK-624.</title>
        <authorList>
            <person name="Mori T."/>
            <person name="Dohra H."/>
            <person name="Suzuki T."/>
            <person name="Kawagishi H."/>
            <person name="Hirai H."/>
        </authorList>
    </citation>
    <scope>NUCLEOTIDE SEQUENCE [LARGE SCALE GENOMIC DNA]</scope>
    <source>
        <strain evidence="6 7">YK-624</strain>
    </source>
</reference>
<accession>A0A9P3G8A8</accession>
<dbReference type="PROSITE" id="PS50865">
    <property type="entry name" value="ZF_MYND_2"/>
    <property type="match status" value="1"/>
</dbReference>
<keyword evidence="7" id="KW-1185">Reference proteome</keyword>
<evidence type="ECO:0000256" key="1">
    <source>
        <dbReference type="ARBA" id="ARBA00022723"/>
    </source>
</evidence>
<keyword evidence="2 4" id="KW-0863">Zinc-finger</keyword>